<evidence type="ECO:0000256" key="5">
    <source>
        <dbReference type="SAM" id="MobiDB-lite"/>
    </source>
</evidence>
<gene>
    <name evidence="8" type="ORF">GCM10010446_26350</name>
</gene>
<evidence type="ECO:0000256" key="3">
    <source>
        <dbReference type="ARBA" id="ARBA00022630"/>
    </source>
</evidence>
<dbReference type="Pfam" id="PF05199">
    <property type="entry name" value="GMC_oxred_C"/>
    <property type="match status" value="1"/>
</dbReference>
<keyword evidence="3" id="KW-0285">Flavoprotein</keyword>
<dbReference type="InterPro" id="IPR007867">
    <property type="entry name" value="GMC_OxRtase_C"/>
</dbReference>
<dbReference type="EMBL" id="BAAAUD010000026">
    <property type="protein sequence ID" value="GAA2939705.1"/>
    <property type="molecule type" value="Genomic_DNA"/>
</dbReference>
<keyword evidence="9" id="KW-1185">Reference proteome</keyword>
<evidence type="ECO:0000313" key="9">
    <source>
        <dbReference type="Proteomes" id="UP001500403"/>
    </source>
</evidence>
<feature type="domain" description="Glucose-methanol-choline oxidoreductase C-terminal" evidence="7">
    <location>
        <begin position="362"/>
        <end position="471"/>
    </location>
</feature>
<protein>
    <submittedName>
        <fullName evidence="8">GMC family oxidoreductase N-terminal domain-containing protein</fullName>
    </submittedName>
</protein>
<evidence type="ECO:0000256" key="1">
    <source>
        <dbReference type="ARBA" id="ARBA00001974"/>
    </source>
</evidence>
<comment type="caution">
    <text evidence="8">The sequence shown here is derived from an EMBL/GenBank/DDBJ whole genome shotgun (WGS) entry which is preliminary data.</text>
</comment>
<comment type="similarity">
    <text evidence="2">Belongs to the GMC oxidoreductase family.</text>
</comment>
<feature type="compositionally biased region" description="Basic and acidic residues" evidence="5">
    <location>
        <begin position="100"/>
        <end position="119"/>
    </location>
</feature>
<sequence length="485" mass="51315">MAGELARRRPSLTVRLVDAGNDREVGALLDRDPRDPTTPGVRTMRRHGGSEDFPVPSGIGGSSLLHAGIALRGTGRDLAMWHARAGHRWSPGALTTLFDRLESGGDKDGRSTDGGKTDNGEGSGPLRHADPDRLPPAYRAFLAYCGRVFGTTGNLNDPASHGVGTVPGVGTAGSIATTARQYLGRDRRPANLQLTGESVVDSVELTAGRVSHAHVRHLPSGHSTRVEAGIVVLAAGAVASAEILLRSGIGSAARLAEVGRASVLDLPGVGAALRDHPVLWCEAAVDPAPGDPPWPWHAVLCRTTPEDPRLPDCSLELFHDFRLRQRDLWRHRVVLSHTQLTDVTPGSVSLVRTGDRLTTRVEAARPARESTTRLHTAHALGLHAESEFRAVGLRRPRLRPHPGAPAPDRAADGVRSAYHFHGTCPMGTDPAVAVTGTDLKVLGTSNLYVADASVIPGQFGANTHHATRAVALRAADEIDGALALH</sequence>
<dbReference type="Gene3D" id="3.30.410.40">
    <property type="match status" value="1"/>
</dbReference>
<feature type="region of interest" description="Disordered" evidence="5">
    <location>
        <begin position="27"/>
        <end position="59"/>
    </location>
</feature>
<dbReference type="PANTHER" id="PTHR11552:SF147">
    <property type="entry name" value="CHOLINE DEHYDROGENASE, MITOCHONDRIAL"/>
    <property type="match status" value="1"/>
</dbReference>
<evidence type="ECO:0000256" key="4">
    <source>
        <dbReference type="ARBA" id="ARBA00022827"/>
    </source>
</evidence>
<dbReference type="InterPro" id="IPR012132">
    <property type="entry name" value="GMC_OxRdtase"/>
</dbReference>
<evidence type="ECO:0000259" key="7">
    <source>
        <dbReference type="Pfam" id="PF05199"/>
    </source>
</evidence>
<dbReference type="Proteomes" id="UP001500403">
    <property type="component" value="Unassembled WGS sequence"/>
</dbReference>
<evidence type="ECO:0000313" key="8">
    <source>
        <dbReference type="EMBL" id="GAA2939705.1"/>
    </source>
</evidence>
<proteinExistence type="inferred from homology"/>
<evidence type="ECO:0000259" key="6">
    <source>
        <dbReference type="Pfam" id="PF00732"/>
    </source>
</evidence>
<dbReference type="Gene3D" id="3.50.50.60">
    <property type="entry name" value="FAD/NAD(P)-binding domain"/>
    <property type="match status" value="1"/>
</dbReference>
<dbReference type="InterPro" id="IPR036188">
    <property type="entry name" value="FAD/NAD-bd_sf"/>
</dbReference>
<dbReference type="PIRSF" id="PIRSF000137">
    <property type="entry name" value="Alcohol_oxidase"/>
    <property type="match status" value="1"/>
</dbReference>
<dbReference type="InterPro" id="IPR000172">
    <property type="entry name" value="GMC_OxRdtase_N"/>
</dbReference>
<dbReference type="Pfam" id="PF00732">
    <property type="entry name" value="GMC_oxred_N"/>
    <property type="match status" value="1"/>
</dbReference>
<evidence type="ECO:0000256" key="2">
    <source>
        <dbReference type="ARBA" id="ARBA00010790"/>
    </source>
</evidence>
<name>A0ABP6JNM5_9ACTN</name>
<reference evidence="9" key="1">
    <citation type="journal article" date="2019" name="Int. J. Syst. Evol. Microbiol.">
        <title>The Global Catalogue of Microorganisms (GCM) 10K type strain sequencing project: providing services to taxonomists for standard genome sequencing and annotation.</title>
        <authorList>
            <consortium name="The Broad Institute Genomics Platform"/>
            <consortium name="The Broad Institute Genome Sequencing Center for Infectious Disease"/>
            <person name="Wu L."/>
            <person name="Ma J."/>
        </authorList>
    </citation>
    <scope>NUCLEOTIDE SEQUENCE [LARGE SCALE GENOMIC DNA]</scope>
    <source>
        <strain evidence="9">JCM 9088</strain>
    </source>
</reference>
<comment type="cofactor">
    <cofactor evidence="1">
        <name>FAD</name>
        <dbReference type="ChEBI" id="CHEBI:57692"/>
    </cofactor>
</comment>
<accession>A0ABP6JNM5</accession>
<keyword evidence="4" id="KW-0274">FAD</keyword>
<organism evidence="8 9">
    <name type="scientific">Streptomyces enissocaesilis</name>
    <dbReference type="NCBI Taxonomy" id="332589"/>
    <lineage>
        <taxon>Bacteria</taxon>
        <taxon>Bacillati</taxon>
        <taxon>Actinomycetota</taxon>
        <taxon>Actinomycetes</taxon>
        <taxon>Kitasatosporales</taxon>
        <taxon>Streptomycetaceae</taxon>
        <taxon>Streptomyces</taxon>
        <taxon>Streptomyces rochei group</taxon>
    </lineage>
</organism>
<dbReference type="SUPFAM" id="SSF51905">
    <property type="entry name" value="FAD/NAD(P)-binding domain"/>
    <property type="match status" value="1"/>
</dbReference>
<feature type="domain" description="Glucose-methanol-choline oxidoreductase N-terminal" evidence="6">
    <location>
        <begin position="56"/>
        <end position="278"/>
    </location>
</feature>
<dbReference type="PANTHER" id="PTHR11552">
    <property type="entry name" value="GLUCOSE-METHANOL-CHOLINE GMC OXIDOREDUCTASE"/>
    <property type="match status" value="1"/>
</dbReference>
<feature type="region of interest" description="Disordered" evidence="5">
    <location>
        <begin position="100"/>
        <end position="132"/>
    </location>
</feature>